<name>A0ACC3SK29_9PEZI</name>
<gene>
    <name evidence="1" type="ORF">M8818_001846</name>
</gene>
<dbReference type="Proteomes" id="UP001320706">
    <property type="component" value="Unassembled WGS sequence"/>
</dbReference>
<evidence type="ECO:0000313" key="1">
    <source>
        <dbReference type="EMBL" id="KAK8216883.1"/>
    </source>
</evidence>
<reference evidence="1" key="1">
    <citation type="submission" date="2024-02" db="EMBL/GenBank/DDBJ databases">
        <title>Metagenome Assembled Genome of Zalaria obscura JY119.</title>
        <authorList>
            <person name="Vighnesh L."/>
            <person name="Jagadeeshwari U."/>
            <person name="Venkata Ramana C."/>
            <person name="Sasikala C."/>
        </authorList>
    </citation>
    <scope>NUCLEOTIDE SEQUENCE</scope>
    <source>
        <strain evidence="1">JY119</strain>
    </source>
</reference>
<dbReference type="EMBL" id="JAMKPW020000007">
    <property type="protein sequence ID" value="KAK8216883.1"/>
    <property type="molecule type" value="Genomic_DNA"/>
</dbReference>
<protein>
    <submittedName>
        <fullName evidence="1">Uncharacterized protein</fullName>
    </submittedName>
</protein>
<comment type="caution">
    <text evidence="1">The sequence shown here is derived from an EMBL/GenBank/DDBJ whole genome shotgun (WGS) entry which is preliminary data.</text>
</comment>
<accession>A0ACC3SK29</accession>
<organism evidence="1 2">
    <name type="scientific">Zalaria obscura</name>
    <dbReference type="NCBI Taxonomy" id="2024903"/>
    <lineage>
        <taxon>Eukaryota</taxon>
        <taxon>Fungi</taxon>
        <taxon>Dikarya</taxon>
        <taxon>Ascomycota</taxon>
        <taxon>Pezizomycotina</taxon>
        <taxon>Dothideomycetes</taxon>
        <taxon>Dothideomycetidae</taxon>
        <taxon>Dothideales</taxon>
        <taxon>Zalariaceae</taxon>
        <taxon>Zalaria</taxon>
    </lineage>
</organism>
<proteinExistence type="predicted"/>
<sequence length="531" mass="57407">MASHVYVVDSTARRTQIKTTPGKYLREVLEEACTKLKLNPEQYTLKNNAKQLDLSLTFRLSGLVSGAKLQLTQASRSPSVVNVALQLPESEGSTRLQDKFPSNTSLWLVLRKFEDAVAGAPAKKLNLTQRGVPSTDSGAGHLCYEQPCLNVMGRELSSFAELQKTLAQLGYNSGSVLLRLTFKNAGTPMEEAMQQITGYFAAIGASGSSSTPAEKERQAAHGVHADTTQTSVPDSTAENAAAPDDVAGQDPSGDTIMTPPPPTPPVQTPFQEPGLIASSSEGPMQIDPEHNASNSSTYQPTPQQPSQPQPNPSGIAIFTPSSVPSNTAHNAADFEPTVDHARAHQATLARQSVNKRLASDSELASQEAARKEQLQKIRSVVIRVRFPDQMIAELQLGQDDTVAGLYERVRGMLEQSSVGFELRAPGLKGGMESLSLEGEAGERRLIRDLGFSGRVLVTMVWAAEVSGEVRNAAVLKQELRGRAKELEAPKEVEVKEEKQEVRKAEEKPRKEGSKGDVEARMKRLLGLGKKK</sequence>
<keyword evidence="2" id="KW-1185">Reference proteome</keyword>
<evidence type="ECO:0000313" key="2">
    <source>
        <dbReference type="Proteomes" id="UP001320706"/>
    </source>
</evidence>